<keyword evidence="2" id="KW-1185">Reference proteome</keyword>
<gene>
    <name evidence="1" type="ORF">OCTVUL_1B013461</name>
</gene>
<dbReference type="Proteomes" id="UP001162480">
    <property type="component" value="Chromosome 19"/>
</dbReference>
<organism evidence="1 2">
    <name type="scientific">Octopus vulgaris</name>
    <name type="common">Common octopus</name>
    <dbReference type="NCBI Taxonomy" id="6645"/>
    <lineage>
        <taxon>Eukaryota</taxon>
        <taxon>Metazoa</taxon>
        <taxon>Spiralia</taxon>
        <taxon>Lophotrochozoa</taxon>
        <taxon>Mollusca</taxon>
        <taxon>Cephalopoda</taxon>
        <taxon>Coleoidea</taxon>
        <taxon>Octopodiformes</taxon>
        <taxon>Octopoda</taxon>
        <taxon>Incirrata</taxon>
        <taxon>Octopodidae</taxon>
        <taxon>Octopus</taxon>
    </lineage>
</organism>
<name>A0AA36BLX6_OCTVU</name>
<reference evidence="1" key="1">
    <citation type="submission" date="2023-08" db="EMBL/GenBank/DDBJ databases">
        <authorList>
            <person name="Alioto T."/>
            <person name="Alioto T."/>
            <person name="Gomez Garrido J."/>
        </authorList>
    </citation>
    <scope>NUCLEOTIDE SEQUENCE</scope>
</reference>
<protein>
    <submittedName>
        <fullName evidence="1">Uncharacterized protein</fullName>
    </submittedName>
</protein>
<evidence type="ECO:0000313" key="1">
    <source>
        <dbReference type="EMBL" id="CAI9736599.1"/>
    </source>
</evidence>
<dbReference type="AlphaFoldDB" id="A0AA36BLX6"/>
<accession>A0AA36BLX6</accession>
<proteinExistence type="predicted"/>
<evidence type="ECO:0000313" key="2">
    <source>
        <dbReference type="Proteomes" id="UP001162480"/>
    </source>
</evidence>
<dbReference type="EMBL" id="OX597832">
    <property type="protein sequence ID" value="CAI9736599.1"/>
    <property type="molecule type" value="Genomic_DNA"/>
</dbReference>
<sequence length="114" mass="13224">MKKTSERDALANGLVKFDLNIHRGMEKSSGLSTFLTVDYYSRDVAAISSTLIRTFYPMLYLLKHYQRITLEKSGVYDTVLCPKNVRFSVAMFIYQNQDDKRNLVSRLVVPDHIR</sequence>